<protein>
    <recommendedName>
        <fullName evidence="2">histidine kinase</fullName>
        <ecNumber evidence="2">2.7.13.3</ecNumber>
    </recommendedName>
</protein>
<keyword evidence="3" id="KW-0808">Transferase</keyword>
<keyword evidence="4" id="KW-0547">Nucleotide-binding</keyword>
<evidence type="ECO:0000313" key="10">
    <source>
        <dbReference type="Proteomes" id="UP000831796"/>
    </source>
</evidence>
<keyword evidence="7" id="KW-0902">Two-component regulatory system</keyword>
<evidence type="ECO:0000256" key="6">
    <source>
        <dbReference type="ARBA" id="ARBA00022840"/>
    </source>
</evidence>
<dbReference type="Gene3D" id="3.30.565.10">
    <property type="entry name" value="Histidine kinase-like ATPase, C-terminal domain"/>
    <property type="match status" value="1"/>
</dbReference>
<dbReference type="InterPro" id="IPR005467">
    <property type="entry name" value="His_kinase_dom"/>
</dbReference>
<dbReference type="InterPro" id="IPR004358">
    <property type="entry name" value="Sig_transdc_His_kin-like_C"/>
</dbReference>
<dbReference type="AlphaFoldDB" id="A0A8T9Q2Z6"/>
<name>A0A8T9Q2Z6_9BACT</name>
<proteinExistence type="predicted"/>
<evidence type="ECO:0000256" key="3">
    <source>
        <dbReference type="ARBA" id="ARBA00022679"/>
    </source>
</evidence>
<dbReference type="GO" id="GO:0005524">
    <property type="term" value="F:ATP binding"/>
    <property type="evidence" value="ECO:0007669"/>
    <property type="project" value="UniProtKB-KW"/>
</dbReference>
<evidence type="ECO:0000256" key="7">
    <source>
        <dbReference type="ARBA" id="ARBA00023012"/>
    </source>
</evidence>
<accession>A0A8T9Q2Z6</accession>
<dbReference type="InterPro" id="IPR036890">
    <property type="entry name" value="HATPase_C_sf"/>
</dbReference>
<evidence type="ECO:0000259" key="8">
    <source>
        <dbReference type="PROSITE" id="PS50109"/>
    </source>
</evidence>
<evidence type="ECO:0000256" key="2">
    <source>
        <dbReference type="ARBA" id="ARBA00012438"/>
    </source>
</evidence>
<dbReference type="EC" id="2.7.13.3" evidence="2"/>
<dbReference type="PANTHER" id="PTHR43065">
    <property type="entry name" value="SENSOR HISTIDINE KINASE"/>
    <property type="match status" value="1"/>
</dbReference>
<dbReference type="PROSITE" id="PS50109">
    <property type="entry name" value="HIS_KIN"/>
    <property type="match status" value="1"/>
</dbReference>
<keyword evidence="5" id="KW-0418">Kinase</keyword>
<keyword evidence="6 9" id="KW-0067">ATP-binding</keyword>
<reference evidence="9" key="1">
    <citation type="submission" date="2022-04" db="EMBL/GenBank/DDBJ databases">
        <title>Hymenobacter sp. isolated from the air.</title>
        <authorList>
            <person name="Won M."/>
            <person name="Lee C.-M."/>
            <person name="Woen H.-Y."/>
            <person name="Kwon S.-W."/>
        </authorList>
    </citation>
    <scope>NUCLEOTIDE SEQUENCE</scope>
    <source>
        <strain evidence="9">5116S-3</strain>
    </source>
</reference>
<feature type="domain" description="Histidine kinase" evidence="8">
    <location>
        <begin position="228"/>
        <end position="443"/>
    </location>
</feature>
<sequence length="443" mass="48563">MHSRVLLRLVSTVLVLFGALCAAAWALVQGHGAWALLPLPVVLWALRDLYQGQVAVLNELEEFAAAIRYRDFSGQYRRPGRAELVAPFAHFQAINDAFRTISKEKETQYQHLQNVLELIQTGILSYEPATGAVWWLNGALKELLRLPQLKNIRGLARRYPELAAQLTALRPGPAQVTTVTVGPDAVRLLLAASVFQAEGKLYKLVALQNIGGALDETEADAWQKLLRVLTHEIMNSVAPIASLADTLEQRLQATEAELPDAELREDLELGIATIKRRSDGLLQFATTYRSLSKIATPNRQPLPVYELFEAVHQLLQPKLRAENITLEIVLPDLQLSISADRVLLEQVLINLVLNAIDAVAGQPSPCITLSATTTAGSTVLSVSDNGWGMSTEVVDNIFVPFFTTKKNGSGIGLSLCRQIMLLHQGSIQVRSTPEVGTVILLTL</sequence>
<dbReference type="InterPro" id="IPR003594">
    <property type="entry name" value="HATPase_dom"/>
</dbReference>
<dbReference type="Pfam" id="PF02518">
    <property type="entry name" value="HATPase_c"/>
    <property type="match status" value="1"/>
</dbReference>
<dbReference type="PRINTS" id="PR00344">
    <property type="entry name" value="BCTRLSENSOR"/>
</dbReference>
<dbReference type="Proteomes" id="UP000831796">
    <property type="component" value="Chromosome"/>
</dbReference>
<evidence type="ECO:0000256" key="1">
    <source>
        <dbReference type="ARBA" id="ARBA00000085"/>
    </source>
</evidence>
<dbReference type="SMART" id="SM00387">
    <property type="entry name" value="HATPase_c"/>
    <property type="match status" value="1"/>
</dbReference>
<gene>
    <name evidence="9" type="ORF">MUN79_19385</name>
</gene>
<evidence type="ECO:0000256" key="5">
    <source>
        <dbReference type="ARBA" id="ARBA00022777"/>
    </source>
</evidence>
<dbReference type="GO" id="GO:0000160">
    <property type="term" value="P:phosphorelay signal transduction system"/>
    <property type="evidence" value="ECO:0007669"/>
    <property type="project" value="UniProtKB-KW"/>
</dbReference>
<dbReference type="GO" id="GO:0004673">
    <property type="term" value="F:protein histidine kinase activity"/>
    <property type="evidence" value="ECO:0007669"/>
    <property type="project" value="UniProtKB-EC"/>
</dbReference>
<dbReference type="KEGG" id="hcu:MUN79_19385"/>
<evidence type="ECO:0000313" key="9">
    <source>
        <dbReference type="EMBL" id="UOQ70831.1"/>
    </source>
</evidence>
<dbReference type="EMBL" id="CP095046">
    <property type="protein sequence ID" value="UOQ70831.1"/>
    <property type="molecule type" value="Genomic_DNA"/>
</dbReference>
<dbReference type="RefSeq" id="WP_244674244.1">
    <property type="nucleotide sequence ID" value="NZ_CP095046.1"/>
</dbReference>
<dbReference type="PANTHER" id="PTHR43065:SF46">
    <property type="entry name" value="C4-DICARBOXYLATE TRANSPORT SENSOR PROTEIN DCTB"/>
    <property type="match status" value="1"/>
</dbReference>
<comment type="catalytic activity">
    <reaction evidence="1">
        <text>ATP + protein L-histidine = ADP + protein N-phospho-L-histidine.</text>
        <dbReference type="EC" id="2.7.13.3"/>
    </reaction>
</comment>
<organism evidence="9 10">
    <name type="scientific">Hymenobacter cellulosilyticus</name>
    <dbReference type="NCBI Taxonomy" id="2932248"/>
    <lineage>
        <taxon>Bacteria</taxon>
        <taxon>Pseudomonadati</taxon>
        <taxon>Bacteroidota</taxon>
        <taxon>Cytophagia</taxon>
        <taxon>Cytophagales</taxon>
        <taxon>Hymenobacteraceae</taxon>
        <taxon>Hymenobacter</taxon>
    </lineage>
</organism>
<dbReference type="SUPFAM" id="SSF55874">
    <property type="entry name" value="ATPase domain of HSP90 chaperone/DNA topoisomerase II/histidine kinase"/>
    <property type="match status" value="1"/>
</dbReference>
<keyword evidence="10" id="KW-1185">Reference proteome</keyword>
<evidence type="ECO:0000256" key="4">
    <source>
        <dbReference type="ARBA" id="ARBA00022741"/>
    </source>
</evidence>